<keyword evidence="7 10" id="KW-1133">Transmembrane helix</keyword>
<evidence type="ECO:0000256" key="5">
    <source>
        <dbReference type="ARBA" id="ARBA00022741"/>
    </source>
</evidence>
<dbReference type="Pfam" id="PF00664">
    <property type="entry name" value="ABC_membrane"/>
    <property type="match status" value="2"/>
</dbReference>
<dbReference type="CDD" id="cd18579">
    <property type="entry name" value="ABC_6TM_ABCC_D1"/>
    <property type="match status" value="1"/>
</dbReference>
<dbReference type="SUPFAM" id="SSF52540">
    <property type="entry name" value="P-loop containing nucleoside triphosphate hydrolases"/>
    <property type="match status" value="2"/>
</dbReference>
<dbReference type="FunFam" id="1.20.1560.10:FF:000026">
    <property type="entry name" value="Multidrug resistance-associated protein lethal(2)03659"/>
    <property type="match status" value="1"/>
</dbReference>
<feature type="domain" description="ABC transporter" evidence="11">
    <location>
        <begin position="1089"/>
        <end position="1321"/>
    </location>
</feature>
<feature type="compositionally biased region" description="Polar residues" evidence="9">
    <location>
        <begin position="704"/>
        <end position="713"/>
    </location>
</feature>
<dbReference type="InterPro" id="IPR003593">
    <property type="entry name" value="AAA+_ATPase"/>
</dbReference>
<proteinExistence type="evidence at transcript level"/>
<feature type="transmembrane region" description="Helical" evidence="10">
    <location>
        <begin position="745"/>
        <end position="764"/>
    </location>
</feature>
<dbReference type="InterPro" id="IPR027417">
    <property type="entry name" value="P-loop_NTPase"/>
</dbReference>
<gene>
    <name evidence="13" type="primary">ABCC3</name>
</gene>
<evidence type="ECO:0000259" key="11">
    <source>
        <dbReference type="PROSITE" id="PS50893"/>
    </source>
</evidence>
<keyword evidence="3" id="KW-0813">Transport</keyword>
<feature type="domain" description="ABC transmembrane type-1" evidence="12">
    <location>
        <begin position="94"/>
        <end position="367"/>
    </location>
</feature>
<feature type="transmembrane region" description="Helical" evidence="10">
    <location>
        <begin position="133"/>
        <end position="154"/>
    </location>
</feature>
<evidence type="ECO:0000256" key="8">
    <source>
        <dbReference type="ARBA" id="ARBA00023136"/>
    </source>
</evidence>
<dbReference type="CDD" id="cd03250">
    <property type="entry name" value="ABCC_MRP_domain1"/>
    <property type="match status" value="1"/>
</dbReference>
<evidence type="ECO:0000256" key="2">
    <source>
        <dbReference type="ARBA" id="ARBA00009726"/>
    </source>
</evidence>
<dbReference type="InterPro" id="IPR011527">
    <property type="entry name" value="ABC1_TM_dom"/>
</dbReference>
<dbReference type="GO" id="GO:0140359">
    <property type="term" value="F:ABC-type transporter activity"/>
    <property type="evidence" value="ECO:0007669"/>
    <property type="project" value="InterPro"/>
</dbReference>
<dbReference type="GO" id="GO:0005524">
    <property type="term" value="F:ATP binding"/>
    <property type="evidence" value="ECO:0007669"/>
    <property type="project" value="UniProtKB-KW"/>
</dbReference>
<dbReference type="EMBL" id="KF828787">
    <property type="protein sequence ID" value="AIN44104.1"/>
    <property type="molecule type" value="mRNA"/>
</dbReference>
<dbReference type="PANTHER" id="PTHR24223:SF456">
    <property type="entry name" value="MULTIDRUG RESISTANCE-ASSOCIATED PROTEIN LETHAL(2)03659"/>
    <property type="match status" value="1"/>
</dbReference>
<dbReference type="CDD" id="cd03244">
    <property type="entry name" value="ABCC_MRP_domain2"/>
    <property type="match status" value="1"/>
</dbReference>
<dbReference type="GO" id="GO:0016887">
    <property type="term" value="F:ATP hydrolysis activity"/>
    <property type="evidence" value="ECO:0007669"/>
    <property type="project" value="InterPro"/>
</dbReference>
<keyword evidence="8 10" id="KW-0472">Membrane</keyword>
<dbReference type="PROSITE" id="PS00211">
    <property type="entry name" value="ABC_TRANSPORTER_1"/>
    <property type="match status" value="2"/>
</dbReference>
<reference evidence="13" key="1">
    <citation type="submission" date="2013-11" db="EMBL/GenBank/DDBJ databases">
        <authorList>
            <person name="Zeyland J."/>
            <person name="Marszalek M."/>
            <person name="Boksa M."/>
            <person name="Slomski R."/>
            <person name="Lipinski D."/>
        </authorList>
    </citation>
    <scope>NUCLEOTIDE SEQUENCE</scope>
    <source>
        <strain evidence="13">Jiangsu</strain>
    </source>
</reference>
<dbReference type="FunFam" id="1.20.1560.10:FF:000014">
    <property type="entry name" value="Multidrug resistance-associated protein member 4"/>
    <property type="match status" value="1"/>
</dbReference>
<dbReference type="SMART" id="SM00382">
    <property type="entry name" value="AAA"/>
    <property type="match status" value="2"/>
</dbReference>
<feature type="transmembrane region" description="Helical" evidence="10">
    <location>
        <begin position="349"/>
        <end position="372"/>
    </location>
</feature>
<protein>
    <submittedName>
        <fullName evidence="13">Multidrug resistance-associated protein 4-like protein</fullName>
    </submittedName>
</protein>
<evidence type="ECO:0000259" key="12">
    <source>
        <dbReference type="PROSITE" id="PS50929"/>
    </source>
</evidence>
<dbReference type="InterPro" id="IPR036640">
    <property type="entry name" value="ABC1_TM_sf"/>
</dbReference>
<feature type="transmembrane region" description="Helical" evidence="10">
    <location>
        <begin position="880"/>
        <end position="899"/>
    </location>
</feature>
<evidence type="ECO:0000256" key="6">
    <source>
        <dbReference type="ARBA" id="ARBA00022840"/>
    </source>
</evidence>
<feature type="transmembrane region" description="Helical" evidence="10">
    <location>
        <begin position="989"/>
        <end position="1010"/>
    </location>
</feature>
<sequence>MEALKRKAPENPRERASCLSTVFFLWTYKVLKDGYSRVFEISDICKPLKEDHSDVLGDRLERKWLRNCEKAKKKGKTPSLMLTIAQAFGKEFAFLGFLIVIQDIFLSLLRPYFLGRLLAYFRLGSTVGREEAILSAVGISVTSFVFSVFIQHYMSLSFRIGLKIRASCVSLVYRKCLRLNRTALGDTSPGKIVNLISNDVSRFDLVVVTCHYMWIAPLLAVIIGTILYMELGVSGLYGIAAIFIIVPLLSAVGTLSSRYRLRIALKTDERVRLTDEVISGIQVIKMYAWEKPFTKLVMAARNAELSIIKRTTFLRGVYMTFNTTTTRFALFTTLLAWTLSGGQLSSDRVFVVAAYFNTLTQTFSGMFVRGFAEISESRVSVRRLQNFMLRSEFQSQVKGTADETMADKKEKIEEKIGDLELNERDTVDNNRGSNRAIIDTTVDGRGSNRVVIDNVSAAWKLDSSDQPTLDSLSFSVKEGQLVAVIGSVGAGKSSFLQLLLGEMPIIKGDIEVRGKVSYATQEVWVFSGSIRQNVTFGLPFDKKRYKQVTRVCALERDFELFPYGDMTLVGERGASLSGGQKARINLARAVYRDADIYLFDDPLSAVDTHVGKHLFDDCIKGFLSKKTVILVTHQLQYLSGVDHVVLLNNGSIENQGSYGNLKNSGVDFVRMISRDDKVINENANENEIESSPILKRMISRTSVRSAQSSTNEEGSVMGEMEAADQPQEKDAEVAKRPMRSVYLDYFRSGANGGVLFLMILMFIATQACASGSDYFVSYWTGIEERRTYDRKMNITNGELWSSDVLATAHGTLVSSVIVFGLIRAGIFCLTCIRCSNGLHNRMFTGIIGTSISFFNNNPSGRILNRFSKDLGMIDEWLPKCMLDVVQILVGIVGSLVLAIIINPLFIFPTIILGAICIYVRRFFIKTSKNLKRLEGIARSPVFSHLNATLQGLPTIRALEAQKVLKDEFDHHQDLHTGAMYLFIYTSSGFAFMLDFISLIFISCITFSFLLTHNREGGGTLGVEAGLAITQAMSISGLLQWAMRSSAEIANHMTATERVLEYANLEPEEKLTENKKEKDDLKDWPSEGKIQFDHLFLRYSPDEDPVLKDVCLHINPNEKVGIVGRTGAGKSSLIQALFRMSMTEGSIIIDGIDTKRLTLEFLRSRISIIPQDPVLFSGTMRRNLDPFEEYPDHALWSALEEVELNDSLKREYGLQTAVADGGANFSLGQRQLVCLARAIIRNNRILVLDEATANVDPQTDQLIQTTIRHKFRHCTVLTIAHRLNTIMDSDKVLVMDAGRTVEFGHPHQLLQNPTGYFFKLVQETGPKMASNLAEIARNAYSTNL</sequence>
<evidence type="ECO:0000256" key="4">
    <source>
        <dbReference type="ARBA" id="ARBA00022692"/>
    </source>
</evidence>
<feature type="transmembrane region" description="Helical" evidence="10">
    <location>
        <begin position="235"/>
        <end position="256"/>
    </location>
</feature>
<dbReference type="SUPFAM" id="SSF90123">
    <property type="entry name" value="ABC transporter transmembrane region"/>
    <property type="match status" value="2"/>
</dbReference>
<evidence type="ECO:0000256" key="1">
    <source>
        <dbReference type="ARBA" id="ARBA00004141"/>
    </source>
</evidence>
<name>A0A161UF20_LAOST</name>
<keyword evidence="6" id="KW-0067">ATP-binding</keyword>
<dbReference type="InterPro" id="IPR044746">
    <property type="entry name" value="ABCC_6TM_D1"/>
</dbReference>
<evidence type="ECO:0000256" key="10">
    <source>
        <dbReference type="SAM" id="Phobius"/>
    </source>
</evidence>
<dbReference type="InterPro" id="IPR003439">
    <property type="entry name" value="ABC_transporter-like_ATP-bd"/>
</dbReference>
<accession>A0A161UF20</accession>
<dbReference type="PROSITE" id="PS50929">
    <property type="entry name" value="ABC_TM1F"/>
    <property type="match status" value="2"/>
</dbReference>
<evidence type="ECO:0000256" key="7">
    <source>
        <dbReference type="ARBA" id="ARBA00022989"/>
    </source>
</evidence>
<organism evidence="13">
    <name type="scientific">Laodelphax striatellus</name>
    <name type="common">Small brown planthopper</name>
    <name type="synonym">Delphax striatella</name>
    <dbReference type="NCBI Taxonomy" id="195883"/>
    <lineage>
        <taxon>Eukaryota</taxon>
        <taxon>Metazoa</taxon>
        <taxon>Ecdysozoa</taxon>
        <taxon>Arthropoda</taxon>
        <taxon>Hexapoda</taxon>
        <taxon>Insecta</taxon>
        <taxon>Pterygota</taxon>
        <taxon>Neoptera</taxon>
        <taxon>Paraneoptera</taxon>
        <taxon>Hemiptera</taxon>
        <taxon>Auchenorrhyncha</taxon>
        <taxon>Fulgoroidea</taxon>
        <taxon>Delphacidae</taxon>
        <taxon>Criomorphinae</taxon>
        <taxon>Laodelphax</taxon>
    </lineage>
</organism>
<comment type="subcellular location">
    <subcellularLocation>
        <location evidence="1">Membrane</location>
        <topology evidence="1">Multi-pass membrane protein</topology>
    </subcellularLocation>
</comment>
<dbReference type="PROSITE" id="PS50893">
    <property type="entry name" value="ABC_TRANSPORTER_2"/>
    <property type="match status" value="2"/>
</dbReference>
<dbReference type="GO" id="GO:0016020">
    <property type="term" value="C:membrane"/>
    <property type="evidence" value="ECO:0007669"/>
    <property type="project" value="UniProtKB-SubCell"/>
</dbReference>
<dbReference type="FunFam" id="3.40.50.300:FF:000163">
    <property type="entry name" value="Multidrug resistance-associated protein member 4"/>
    <property type="match status" value="1"/>
</dbReference>
<feature type="transmembrane region" description="Helical" evidence="10">
    <location>
        <begin position="92"/>
        <end position="113"/>
    </location>
</feature>
<dbReference type="InterPro" id="IPR017871">
    <property type="entry name" value="ABC_transporter-like_CS"/>
</dbReference>
<feature type="region of interest" description="Disordered" evidence="9">
    <location>
        <begin position="704"/>
        <end position="729"/>
    </location>
</feature>
<dbReference type="FunFam" id="3.40.50.300:FF:000482">
    <property type="entry name" value="Multidrug resistance-associated protein member 4"/>
    <property type="match status" value="1"/>
</dbReference>
<feature type="transmembrane region" description="Helical" evidence="10">
    <location>
        <begin position="205"/>
        <end position="229"/>
    </location>
</feature>
<feature type="domain" description="ABC transporter" evidence="11">
    <location>
        <begin position="450"/>
        <end position="674"/>
    </location>
</feature>
<evidence type="ECO:0000256" key="3">
    <source>
        <dbReference type="ARBA" id="ARBA00022448"/>
    </source>
</evidence>
<feature type="domain" description="ABC transmembrane type-1" evidence="12">
    <location>
        <begin position="756"/>
        <end position="1057"/>
    </location>
</feature>
<evidence type="ECO:0000313" key="13">
    <source>
        <dbReference type="EMBL" id="AIN44104.1"/>
    </source>
</evidence>
<dbReference type="InterPro" id="IPR050173">
    <property type="entry name" value="ABC_transporter_C-like"/>
</dbReference>
<dbReference type="Pfam" id="PF00005">
    <property type="entry name" value="ABC_tran"/>
    <property type="match status" value="2"/>
</dbReference>
<feature type="transmembrane region" description="Helical" evidence="10">
    <location>
        <begin position="905"/>
        <end position="923"/>
    </location>
</feature>
<keyword evidence="5" id="KW-0547">Nucleotide-binding</keyword>
<dbReference type="Gene3D" id="3.40.50.300">
    <property type="entry name" value="P-loop containing nucleotide triphosphate hydrolases"/>
    <property type="match status" value="2"/>
</dbReference>
<feature type="transmembrane region" description="Helical" evidence="10">
    <location>
        <begin position="316"/>
        <end position="337"/>
    </location>
</feature>
<evidence type="ECO:0000256" key="9">
    <source>
        <dbReference type="SAM" id="MobiDB-lite"/>
    </source>
</evidence>
<keyword evidence="4 10" id="KW-0812">Transmembrane</keyword>
<feature type="transmembrane region" description="Helical" evidence="10">
    <location>
        <begin position="812"/>
        <end position="832"/>
    </location>
</feature>
<dbReference type="PANTHER" id="PTHR24223">
    <property type="entry name" value="ATP-BINDING CASSETTE SUB-FAMILY C"/>
    <property type="match status" value="1"/>
</dbReference>
<dbReference type="Gene3D" id="1.20.1560.10">
    <property type="entry name" value="ABC transporter type 1, transmembrane domain"/>
    <property type="match status" value="2"/>
</dbReference>
<comment type="similarity">
    <text evidence="2">Belongs to the ABC transporter superfamily. ABCC family. Conjugate transporter (TC 3.A.1.208) subfamily.</text>
</comment>